<sequence length="48" mass="5409">MEKRENIEIALKKIGIESEAQLKEAIRKMKPINISTMTAPVVSERKVG</sequence>
<keyword evidence="2" id="KW-1185">Reference proteome</keyword>
<dbReference type="RefSeq" id="WP_390424342.1">
    <property type="nucleotide sequence ID" value="NZ_BAABZQ010000001.1"/>
</dbReference>
<proteinExistence type="predicted"/>
<dbReference type="Proteomes" id="UP001600941">
    <property type="component" value="Unassembled WGS sequence"/>
</dbReference>
<dbReference type="EMBL" id="BAABZQ010000001">
    <property type="protein sequence ID" value="GAA6500451.1"/>
    <property type="molecule type" value="Genomic_DNA"/>
</dbReference>
<organism evidence="1 2">
    <name type="scientific">Blautia parvula</name>
    <dbReference type="NCBI Taxonomy" id="2877527"/>
    <lineage>
        <taxon>Bacteria</taxon>
        <taxon>Bacillati</taxon>
        <taxon>Bacillota</taxon>
        <taxon>Clostridia</taxon>
        <taxon>Lachnospirales</taxon>
        <taxon>Lachnospiraceae</taxon>
        <taxon>Blautia</taxon>
    </lineage>
</organism>
<evidence type="ECO:0000313" key="2">
    <source>
        <dbReference type="Proteomes" id="UP001600941"/>
    </source>
</evidence>
<name>A0ABQ0BV94_9FIRM</name>
<accession>A0ABQ0BV94</accession>
<evidence type="ECO:0000313" key="1">
    <source>
        <dbReference type="EMBL" id="GAA6500451.1"/>
    </source>
</evidence>
<protein>
    <submittedName>
        <fullName evidence="1">Uncharacterized protein</fullName>
    </submittedName>
</protein>
<comment type="caution">
    <text evidence="1">The sequence shown here is derived from an EMBL/GenBank/DDBJ whole genome shotgun (WGS) entry which is preliminary data.</text>
</comment>
<gene>
    <name evidence="1" type="ORF">K340107D12_32670</name>
</gene>
<reference evidence="1 2" key="1">
    <citation type="submission" date="2024-04" db="EMBL/GenBank/DDBJ databases">
        <title>Defined microbial consortia suppress multidrug-resistant proinflammatory Enterobacteriaceae via ecological control.</title>
        <authorList>
            <person name="Furuichi M."/>
            <person name="Kawaguchi T."/>
            <person name="Pust M."/>
            <person name="Yasuma K."/>
            <person name="Plichta D."/>
            <person name="Hasegawa N."/>
            <person name="Ohya T."/>
            <person name="Bhattarai S."/>
            <person name="Sasajima S."/>
            <person name="Aoto Y."/>
            <person name="Tuganbaev T."/>
            <person name="Yaginuma M."/>
            <person name="Ueda M."/>
            <person name="Okahashi N."/>
            <person name="Amafuji K."/>
            <person name="Kiridooshi Y."/>
            <person name="Sugita K."/>
            <person name="Strazar M."/>
            <person name="Skelly A."/>
            <person name="Suda W."/>
            <person name="Hattori M."/>
            <person name="Nakamoto N."/>
            <person name="Caballero S."/>
            <person name="Norman J."/>
            <person name="Olle B."/>
            <person name="Tanoue T."/>
            <person name="Arita M."/>
            <person name="Bucci V."/>
            <person name="Atarashi K."/>
            <person name="Xavier R."/>
            <person name="Honda K."/>
        </authorList>
    </citation>
    <scope>NUCLEOTIDE SEQUENCE [LARGE SCALE GENOMIC DNA]</scope>
    <source>
        <strain evidence="2">k34-0107-D12</strain>
    </source>
</reference>